<gene>
    <name evidence="1" type="ordered locus">HRM2_08890</name>
</gene>
<evidence type="ECO:0000313" key="2">
    <source>
        <dbReference type="Proteomes" id="UP000000442"/>
    </source>
</evidence>
<reference evidence="1 2" key="1">
    <citation type="journal article" date="2009" name="Environ. Microbiol.">
        <title>Genome sequence of Desulfobacterium autotrophicum HRM2, a marine sulfate reducer oxidizing organic carbon completely to carbon dioxide.</title>
        <authorList>
            <person name="Strittmatter A.W."/>
            <person name="Liesegang H."/>
            <person name="Rabus R."/>
            <person name="Decker I."/>
            <person name="Amann J."/>
            <person name="Andres S."/>
            <person name="Henne A."/>
            <person name="Fricke W.F."/>
            <person name="Martinez-Arias R."/>
            <person name="Bartels D."/>
            <person name="Goesmann A."/>
            <person name="Krause L."/>
            <person name="Puehler A."/>
            <person name="Klenk H.P."/>
            <person name="Richter M."/>
            <person name="Schuler M."/>
            <person name="Gloeckner F.O."/>
            <person name="Meyerdierks A."/>
            <person name="Gottschalk G."/>
            <person name="Amann R."/>
        </authorList>
    </citation>
    <scope>NUCLEOTIDE SEQUENCE [LARGE SCALE GENOMIC DNA]</scope>
    <source>
        <strain evidence="2">ATCC 43914 / DSM 3382 / HRM2</strain>
    </source>
</reference>
<dbReference type="AlphaFoldDB" id="C0QKD1"/>
<keyword evidence="2" id="KW-1185">Reference proteome</keyword>
<evidence type="ECO:0000313" key="1">
    <source>
        <dbReference type="EMBL" id="ACN14002.1"/>
    </source>
</evidence>
<protein>
    <submittedName>
        <fullName evidence="1">Uncharacterized protein</fullName>
    </submittedName>
</protein>
<accession>C0QKD1</accession>
<dbReference type="STRING" id="177437.HRM2_08890"/>
<organism evidence="1 2">
    <name type="scientific">Desulforapulum autotrophicum (strain ATCC 43914 / DSM 3382 / VKM B-1955 / HRM2)</name>
    <name type="common">Desulfobacterium autotrophicum</name>
    <dbReference type="NCBI Taxonomy" id="177437"/>
    <lineage>
        <taxon>Bacteria</taxon>
        <taxon>Pseudomonadati</taxon>
        <taxon>Thermodesulfobacteriota</taxon>
        <taxon>Desulfobacteria</taxon>
        <taxon>Desulfobacterales</taxon>
        <taxon>Desulfobacteraceae</taxon>
        <taxon>Desulforapulum</taxon>
    </lineage>
</organism>
<dbReference type="HOGENOM" id="CLU_3024643_0_0_7"/>
<dbReference type="EMBL" id="CP001087">
    <property type="protein sequence ID" value="ACN14002.1"/>
    <property type="molecule type" value="Genomic_DNA"/>
</dbReference>
<sequence length="55" mass="6498">MTLFQSWQLLDLVKLRFLKYMQGIIIFYSNQFPDLFATFFPQEPPILIVGINMGI</sequence>
<dbReference type="Proteomes" id="UP000000442">
    <property type="component" value="Chromosome"/>
</dbReference>
<dbReference type="KEGG" id="dat:HRM2_08890"/>
<proteinExistence type="predicted"/>
<name>C0QKD1_DESAH</name>